<dbReference type="CDD" id="cd16449">
    <property type="entry name" value="RING-HC"/>
    <property type="match status" value="1"/>
</dbReference>
<feature type="region of interest" description="Disordered" evidence="5">
    <location>
        <begin position="571"/>
        <end position="626"/>
    </location>
</feature>
<dbReference type="Gene3D" id="3.30.40.10">
    <property type="entry name" value="Zinc/RING finger domain, C3HC4 (zinc finger)"/>
    <property type="match status" value="1"/>
</dbReference>
<evidence type="ECO:0000313" key="7">
    <source>
        <dbReference type="EMBL" id="CEK75081.1"/>
    </source>
</evidence>
<reference evidence="7" key="1">
    <citation type="submission" date="2014-12" db="EMBL/GenBank/DDBJ databases">
        <title>Insight into the proteome of Arion vulgaris.</title>
        <authorList>
            <person name="Aradska J."/>
            <person name="Bulat T."/>
            <person name="Smidak R."/>
            <person name="Sarate P."/>
            <person name="Gangsoo J."/>
            <person name="Sialana F."/>
            <person name="Bilban M."/>
            <person name="Lubec G."/>
        </authorList>
    </citation>
    <scope>NUCLEOTIDE SEQUENCE</scope>
    <source>
        <tissue evidence="7">Skin</tissue>
    </source>
</reference>
<feature type="region of interest" description="Disordered" evidence="5">
    <location>
        <begin position="109"/>
        <end position="128"/>
    </location>
</feature>
<dbReference type="InterPro" id="IPR013083">
    <property type="entry name" value="Znf_RING/FYVE/PHD"/>
</dbReference>
<dbReference type="PROSITE" id="PS50089">
    <property type="entry name" value="ZF_RING_2"/>
    <property type="match status" value="1"/>
</dbReference>
<sequence>MELDNSSTDSQNENSTMLFCRICQSFYKYPKLLPCLHSFCRSCLVDTVTHTSEGSVIVCPVCLHTIRLSSSGVAGIPDNCFLHRMCHEYLLEVQHHLVARSLHSITAGTSSDVTPTNTSRLNYEPSRPRYSPLASYKSQFTGQDESLPEVISVDLSSASGHESTTFAIEAIQNMSRLQNKVMSLQGEALRVTYAIDQVNEYANDWHQLKEDTKRAIQRRSDQFQHFIKRVEHQLITQIDNKQTDDIFYAESNKSKTDLRKNLKNILHEVNVLKSLQELGNDTEVNALSDNLLGKSVGLRDVLIRKVHLEIDIPTKTVEEIVTAYFGEIKLNFEDSVAFTPEVVDFADVSVGNDASTLIREDYHGSNQNRDVTFQEEQDVLLVNATVRDSLKKRSSDRKSRRYNTDLGLNNQDVKDYLTQFQNARETFRTRRKEILAQGQQAREDASPIRNEIQRRPRSTSRKGRVQSLDRVAAPVVARGRTSLPNSSSIQDIRAAKSAHTRTLSSNLEEEVSSTEHESPVNSPYVISPSHFASGLIPEDRILPSSVTENVALPNSPQRKFLKPASELLYSPDTQLSPKEDADAEFSPLTNSPSLKEQLRNRRFSNPVGNVATDHGHSDQLSSLSTI</sequence>
<keyword evidence="1" id="KW-0479">Metal-binding</keyword>
<organism evidence="7">
    <name type="scientific">Arion vulgaris</name>
    <dbReference type="NCBI Taxonomy" id="1028688"/>
    <lineage>
        <taxon>Eukaryota</taxon>
        <taxon>Metazoa</taxon>
        <taxon>Spiralia</taxon>
        <taxon>Lophotrochozoa</taxon>
        <taxon>Mollusca</taxon>
        <taxon>Gastropoda</taxon>
        <taxon>Heterobranchia</taxon>
        <taxon>Euthyneura</taxon>
        <taxon>Panpulmonata</taxon>
        <taxon>Eupulmonata</taxon>
        <taxon>Stylommatophora</taxon>
        <taxon>Helicina</taxon>
        <taxon>Arionoidea</taxon>
        <taxon>Arionidae</taxon>
        <taxon>Arion</taxon>
    </lineage>
</organism>
<evidence type="ECO:0000256" key="2">
    <source>
        <dbReference type="ARBA" id="ARBA00022771"/>
    </source>
</evidence>
<dbReference type="AlphaFoldDB" id="A0A0B7A4W5"/>
<evidence type="ECO:0000256" key="5">
    <source>
        <dbReference type="SAM" id="MobiDB-lite"/>
    </source>
</evidence>
<dbReference type="InterPro" id="IPR017907">
    <property type="entry name" value="Znf_RING_CS"/>
</dbReference>
<dbReference type="InterPro" id="IPR018957">
    <property type="entry name" value="Znf_C3HC4_RING-type"/>
</dbReference>
<dbReference type="Pfam" id="PF00097">
    <property type="entry name" value="zf-C3HC4"/>
    <property type="match status" value="1"/>
</dbReference>
<name>A0A0B7A4W5_9EUPU</name>
<protein>
    <recommendedName>
        <fullName evidence="6">RING-type domain-containing protein</fullName>
    </recommendedName>
</protein>
<keyword evidence="2 4" id="KW-0863">Zinc-finger</keyword>
<dbReference type="PANTHER" id="PTHR25462">
    <property type="entry name" value="BONUS, ISOFORM C-RELATED"/>
    <property type="match status" value="1"/>
</dbReference>
<feature type="compositionally biased region" description="Polar residues" evidence="5">
    <location>
        <begin position="109"/>
        <end position="121"/>
    </location>
</feature>
<evidence type="ECO:0000259" key="6">
    <source>
        <dbReference type="PROSITE" id="PS50089"/>
    </source>
</evidence>
<gene>
    <name evidence="7" type="primary">ORF93919</name>
</gene>
<dbReference type="GO" id="GO:0008270">
    <property type="term" value="F:zinc ion binding"/>
    <property type="evidence" value="ECO:0007669"/>
    <property type="project" value="UniProtKB-KW"/>
</dbReference>
<proteinExistence type="predicted"/>
<dbReference type="InterPro" id="IPR001841">
    <property type="entry name" value="Znf_RING"/>
</dbReference>
<feature type="non-terminal residue" evidence="7">
    <location>
        <position position="626"/>
    </location>
</feature>
<keyword evidence="3" id="KW-0862">Zinc</keyword>
<feature type="domain" description="RING-type" evidence="6">
    <location>
        <begin position="20"/>
        <end position="62"/>
    </location>
</feature>
<evidence type="ECO:0000256" key="3">
    <source>
        <dbReference type="ARBA" id="ARBA00022833"/>
    </source>
</evidence>
<dbReference type="SUPFAM" id="SSF57850">
    <property type="entry name" value="RING/U-box"/>
    <property type="match status" value="1"/>
</dbReference>
<dbReference type="SMART" id="SM00184">
    <property type="entry name" value="RING"/>
    <property type="match status" value="1"/>
</dbReference>
<evidence type="ECO:0000256" key="4">
    <source>
        <dbReference type="PROSITE-ProRule" id="PRU00175"/>
    </source>
</evidence>
<feature type="compositionally biased region" description="Basic residues" evidence="5">
    <location>
        <begin position="455"/>
        <end position="464"/>
    </location>
</feature>
<dbReference type="PROSITE" id="PS00518">
    <property type="entry name" value="ZF_RING_1"/>
    <property type="match status" value="1"/>
</dbReference>
<dbReference type="InterPro" id="IPR047153">
    <property type="entry name" value="TRIM45/56/19-like"/>
</dbReference>
<feature type="region of interest" description="Disordered" evidence="5">
    <location>
        <begin position="435"/>
        <end position="525"/>
    </location>
</feature>
<feature type="compositionally biased region" description="Basic and acidic residues" evidence="5">
    <location>
        <begin position="441"/>
        <end position="454"/>
    </location>
</feature>
<dbReference type="PANTHER" id="PTHR25462:SF296">
    <property type="entry name" value="MEIOTIC P26, ISOFORM F"/>
    <property type="match status" value="1"/>
</dbReference>
<accession>A0A0B7A4W5</accession>
<dbReference type="EMBL" id="HACG01028216">
    <property type="protein sequence ID" value="CEK75081.1"/>
    <property type="molecule type" value="Transcribed_RNA"/>
</dbReference>
<evidence type="ECO:0000256" key="1">
    <source>
        <dbReference type="ARBA" id="ARBA00022723"/>
    </source>
</evidence>